<keyword evidence="2" id="KW-1003">Cell membrane</keyword>
<keyword evidence="8" id="KW-1133">Transmembrane helix</keyword>
<dbReference type="Ensembl" id="ENSPRET00000001241.1">
    <property type="protein sequence ID" value="ENSPREP00000001202.1"/>
    <property type="gene ID" value="ENSPREG00000000911.1"/>
</dbReference>
<dbReference type="InterPro" id="IPR002126">
    <property type="entry name" value="Cadherin-like_dom"/>
</dbReference>
<evidence type="ECO:0000313" key="14">
    <source>
        <dbReference type="Proteomes" id="UP000242638"/>
    </source>
</evidence>
<evidence type="ECO:0000313" key="13">
    <source>
        <dbReference type="Ensembl" id="ENSPREP00000001202.1"/>
    </source>
</evidence>
<dbReference type="Bgee" id="ENSPREG00000000911">
    <property type="expression patterns" value="Expressed in head and 1 other cell type or tissue"/>
</dbReference>
<dbReference type="GO" id="GO:0009653">
    <property type="term" value="P:anatomical structure morphogenesis"/>
    <property type="evidence" value="ECO:0007669"/>
    <property type="project" value="UniProtKB-ARBA"/>
</dbReference>
<evidence type="ECO:0000256" key="10">
    <source>
        <dbReference type="ARBA" id="ARBA00023180"/>
    </source>
</evidence>
<keyword evidence="14" id="KW-1185">Reference proteome</keyword>
<dbReference type="PANTHER" id="PTHR24028:SF287">
    <property type="entry name" value="CADHERIN-RELATED NEURONAL RECEPTOR VARIABLE 1-RELATED"/>
    <property type="match status" value="1"/>
</dbReference>
<evidence type="ECO:0000256" key="2">
    <source>
        <dbReference type="ARBA" id="ARBA00022475"/>
    </source>
</evidence>
<name>A0A3P9MV21_POERE</name>
<dbReference type="FunFam" id="2.60.40.60:FF:000006">
    <property type="entry name" value="Protocadherin alpha 2"/>
    <property type="match status" value="1"/>
</dbReference>
<evidence type="ECO:0000256" key="7">
    <source>
        <dbReference type="ARBA" id="ARBA00022889"/>
    </source>
</evidence>
<proteinExistence type="predicted"/>
<keyword evidence="10" id="KW-0325">Glycoprotein</keyword>
<evidence type="ECO:0000256" key="11">
    <source>
        <dbReference type="PROSITE-ProRule" id="PRU00043"/>
    </source>
</evidence>
<evidence type="ECO:0000256" key="3">
    <source>
        <dbReference type="ARBA" id="ARBA00022692"/>
    </source>
</evidence>
<reference evidence="13" key="2">
    <citation type="submission" date="2025-08" db="UniProtKB">
        <authorList>
            <consortium name="Ensembl"/>
        </authorList>
    </citation>
    <scope>IDENTIFICATION</scope>
    <source>
        <strain evidence="13">Guanapo</strain>
    </source>
</reference>
<evidence type="ECO:0000256" key="6">
    <source>
        <dbReference type="ARBA" id="ARBA00022837"/>
    </source>
</evidence>
<dbReference type="Pfam" id="PF08266">
    <property type="entry name" value="Cadherin_2"/>
    <property type="match status" value="1"/>
</dbReference>
<keyword evidence="6 11" id="KW-0106">Calcium</keyword>
<dbReference type="PROSITE" id="PS00232">
    <property type="entry name" value="CADHERIN_1"/>
    <property type="match status" value="1"/>
</dbReference>
<keyword evidence="5" id="KW-0677">Repeat</keyword>
<dbReference type="AlphaFoldDB" id="A0A3P9MV21"/>
<dbReference type="GO" id="GO:0005509">
    <property type="term" value="F:calcium ion binding"/>
    <property type="evidence" value="ECO:0007669"/>
    <property type="project" value="UniProtKB-UniRule"/>
</dbReference>
<feature type="domain" description="Cadherin" evidence="12">
    <location>
        <begin position="9"/>
        <end position="115"/>
    </location>
</feature>
<evidence type="ECO:0000256" key="5">
    <source>
        <dbReference type="ARBA" id="ARBA00022737"/>
    </source>
</evidence>
<dbReference type="PANTHER" id="PTHR24028">
    <property type="entry name" value="CADHERIN-87A"/>
    <property type="match status" value="1"/>
</dbReference>
<evidence type="ECO:0000256" key="1">
    <source>
        <dbReference type="ARBA" id="ARBA00004251"/>
    </source>
</evidence>
<dbReference type="Gene3D" id="2.60.40.60">
    <property type="entry name" value="Cadherins"/>
    <property type="match status" value="2"/>
</dbReference>
<keyword evidence="4" id="KW-0732">Signal</keyword>
<dbReference type="InterPro" id="IPR050174">
    <property type="entry name" value="Protocadherin/Cadherin-CA"/>
</dbReference>
<dbReference type="InterPro" id="IPR013164">
    <property type="entry name" value="Cadherin_N"/>
</dbReference>
<dbReference type="FunFam" id="2.60.40.60:FF:000007">
    <property type="entry name" value="Protocadherin alpha 2"/>
    <property type="match status" value="1"/>
</dbReference>
<keyword evidence="7" id="KW-0130">Cell adhesion</keyword>
<dbReference type="InterPro" id="IPR015919">
    <property type="entry name" value="Cadherin-like_sf"/>
</dbReference>
<reference evidence="14" key="1">
    <citation type="submission" date="2013-11" db="EMBL/GenBank/DDBJ databases">
        <title>The genomic landscape of the Guanapo guppy.</title>
        <authorList>
            <person name="Kuenstner A."/>
            <person name="Dreyer C."/>
        </authorList>
    </citation>
    <scope>NUCLEOTIDE SEQUENCE</scope>
    <source>
        <strain evidence="14">Guanapo</strain>
    </source>
</reference>
<dbReference type="InterPro" id="IPR020894">
    <property type="entry name" value="Cadherin_CS"/>
</dbReference>
<feature type="domain" description="Cadherin" evidence="12">
    <location>
        <begin position="116"/>
        <end position="197"/>
    </location>
</feature>
<reference evidence="13" key="3">
    <citation type="submission" date="2025-09" db="UniProtKB">
        <authorList>
            <consortium name="Ensembl"/>
        </authorList>
    </citation>
    <scope>IDENTIFICATION</scope>
    <source>
        <strain evidence="13">Guanapo</strain>
    </source>
</reference>
<organism evidence="13 14">
    <name type="scientific">Poecilia reticulata</name>
    <name type="common">Guppy</name>
    <name type="synonym">Acanthophacelus reticulatus</name>
    <dbReference type="NCBI Taxonomy" id="8081"/>
    <lineage>
        <taxon>Eukaryota</taxon>
        <taxon>Metazoa</taxon>
        <taxon>Chordata</taxon>
        <taxon>Craniata</taxon>
        <taxon>Vertebrata</taxon>
        <taxon>Euteleostomi</taxon>
        <taxon>Actinopterygii</taxon>
        <taxon>Neopterygii</taxon>
        <taxon>Teleostei</taxon>
        <taxon>Neoteleostei</taxon>
        <taxon>Acanthomorphata</taxon>
        <taxon>Ovalentaria</taxon>
        <taxon>Atherinomorphae</taxon>
        <taxon>Cyprinodontiformes</taxon>
        <taxon>Poeciliidae</taxon>
        <taxon>Poeciliinae</taxon>
        <taxon>Poecilia</taxon>
    </lineage>
</organism>
<dbReference type="PRINTS" id="PR00205">
    <property type="entry name" value="CADHERIN"/>
</dbReference>
<dbReference type="GO" id="GO:0007156">
    <property type="term" value="P:homophilic cell adhesion via plasma membrane adhesion molecules"/>
    <property type="evidence" value="ECO:0007669"/>
    <property type="project" value="InterPro"/>
</dbReference>
<dbReference type="GeneTree" id="ENSGT00940000164173"/>
<evidence type="ECO:0000256" key="9">
    <source>
        <dbReference type="ARBA" id="ARBA00023136"/>
    </source>
</evidence>
<dbReference type="CDD" id="cd11304">
    <property type="entry name" value="Cadherin_repeat"/>
    <property type="match status" value="2"/>
</dbReference>
<dbReference type="Proteomes" id="UP000242638">
    <property type="component" value="Unassembled WGS sequence"/>
</dbReference>
<accession>A0A3P9MV21</accession>
<evidence type="ECO:0000259" key="12">
    <source>
        <dbReference type="PROSITE" id="PS50268"/>
    </source>
</evidence>
<dbReference type="GO" id="GO:0005886">
    <property type="term" value="C:plasma membrane"/>
    <property type="evidence" value="ECO:0007669"/>
    <property type="project" value="UniProtKB-SubCell"/>
</dbReference>
<dbReference type="PROSITE" id="PS50268">
    <property type="entry name" value="CADHERIN_2"/>
    <property type="match status" value="2"/>
</dbReference>
<evidence type="ECO:0000256" key="8">
    <source>
        <dbReference type="ARBA" id="ARBA00022989"/>
    </source>
</evidence>
<sequence>MLLCLCECGASHLSYTISEEVNKGTLLANIAKDLNVDVQELEDRDLNILSSNSKKYFDVNLGTGDIFVNDRIDREELCSNTERCSLRIQAVLLNPMVVHRIEVNVLDINDNSPDFNENLYFLNISESVSPGERFLLPVAEDADMGNYAVKSYKLDKNQHFSLDVQSTGEDGLSAELVLEKALDREKECSCCHSLPMYGGELWWQCAVLNGPAEICCEIFFCTPSHQL</sequence>
<evidence type="ECO:0000256" key="4">
    <source>
        <dbReference type="ARBA" id="ARBA00022729"/>
    </source>
</evidence>
<comment type="subcellular location">
    <subcellularLocation>
        <location evidence="1">Cell membrane</location>
        <topology evidence="1">Single-pass type I membrane protein</topology>
    </subcellularLocation>
</comment>
<keyword evidence="3" id="KW-0812">Transmembrane</keyword>
<protein>
    <recommendedName>
        <fullName evidence="12">Cadherin domain-containing protein</fullName>
    </recommendedName>
</protein>
<dbReference type="SUPFAM" id="SSF49313">
    <property type="entry name" value="Cadherin-like"/>
    <property type="match status" value="2"/>
</dbReference>
<keyword evidence="9" id="KW-0472">Membrane</keyword>
<dbReference type="OMA" id="CECGASH"/>
<dbReference type="SMART" id="SM00112">
    <property type="entry name" value="CA"/>
    <property type="match status" value="1"/>
</dbReference>